<comment type="subcellular location">
    <subcellularLocation>
        <location evidence="9">Cell membrane</location>
        <topology evidence="9">Multi-pass membrane protein</topology>
    </subcellularLocation>
</comment>
<feature type="active site" evidence="9">
    <location>
        <position position="144"/>
    </location>
</feature>
<dbReference type="RefSeq" id="WP_309689541.1">
    <property type="nucleotide sequence ID" value="NZ_JAVIZQ010000001.1"/>
</dbReference>
<name>A0ABU1HQ70_9MICO</name>
<dbReference type="PANTHER" id="PTHR33695">
    <property type="entry name" value="LIPOPROTEIN SIGNAL PEPTIDASE"/>
    <property type="match status" value="1"/>
</dbReference>
<keyword evidence="3 9" id="KW-0645">Protease</keyword>
<evidence type="ECO:0000256" key="7">
    <source>
        <dbReference type="ARBA" id="ARBA00022989"/>
    </source>
</evidence>
<organism evidence="12 13">
    <name type="scientific">Microbacterium foliorum</name>
    <dbReference type="NCBI Taxonomy" id="104336"/>
    <lineage>
        <taxon>Bacteria</taxon>
        <taxon>Bacillati</taxon>
        <taxon>Actinomycetota</taxon>
        <taxon>Actinomycetes</taxon>
        <taxon>Micrococcales</taxon>
        <taxon>Microbacteriaceae</taxon>
        <taxon>Microbacterium</taxon>
    </lineage>
</organism>
<feature type="transmembrane region" description="Helical" evidence="9">
    <location>
        <begin position="132"/>
        <end position="160"/>
    </location>
</feature>
<sequence>MPGRRPLRRSAAGAIVAILAAIVLAADQFVKYLTTENLPLQEPVPVLGEFLQLYYVRNPGAAFSLGSDVTWIFTIALAVVAGVIVWKAFGLHSRLWAVVLGCLLGGVLGNLTDRLFRDPGFPMGHVVDMISMPWMMPAIFNVADIFIVTGMISVALLVVLGLRFDGTRERDHVLVETDEEAEAAALAEEAGTDPHPDVARTDGASPDAPAPASDGR</sequence>
<dbReference type="EC" id="3.4.23.36" evidence="9"/>
<comment type="caution">
    <text evidence="9">Lacks conserved residue(s) required for the propagation of feature annotation.</text>
</comment>
<dbReference type="EMBL" id="JAVIZQ010000001">
    <property type="protein sequence ID" value="MDR6141972.1"/>
    <property type="molecule type" value="Genomic_DNA"/>
</dbReference>
<feature type="transmembrane region" description="Helical" evidence="9">
    <location>
        <begin position="95"/>
        <end position="112"/>
    </location>
</feature>
<protein>
    <recommendedName>
        <fullName evidence="9">Lipoprotein signal peptidase</fullName>
        <ecNumber evidence="9">3.4.23.36</ecNumber>
    </recommendedName>
    <alternativeName>
        <fullName evidence="9">Prolipoprotein signal peptidase</fullName>
    </alternativeName>
    <alternativeName>
        <fullName evidence="9">Signal peptidase II</fullName>
        <shortName evidence="9">SPase II</shortName>
    </alternativeName>
</protein>
<evidence type="ECO:0000256" key="3">
    <source>
        <dbReference type="ARBA" id="ARBA00022670"/>
    </source>
</evidence>
<dbReference type="PRINTS" id="PR00781">
    <property type="entry name" value="LIPOSIGPTASE"/>
</dbReference>
<keyword evidence="13" id="KW-1185">Reference proteome</keyword>
<dbReference type="NCBIfam" id="TIGR00077">
    <property type="entry name" value="lspA"/>
    <property type="match status" value="1"/>
</dbReference>
<keyword evidence="5 9" id="KW-0064">Aspartyl protease</keyword>
<evidence type="ECO:0000313" key="13">
    <source>
        <dbReference type="Proteomes" id="UP001249291"/>
    </source>
</evidence>
<evidence type="ECO:0000256" key="5">
    <source>
        <dbReference type="ARBA" id="ARBA00022750"/>
    </source>
</evidence>
<proteinExistence type="inferred from homology"/>
<gene>
    <name evidence="9" type="primary">lspA</name>
    <name evidence="12" type="ORF">QE375_001526</name>
</gene>
<evidence type="ECO:0000256" key="10">
    <source>
        <dbReference type="RuleBase" id="RU004181"/>
    </source>
</evidence>
<keyword evidence="7 9" id="KW-1133">Transmembrane helix</keyword>
<dbReference type="GO" id="GO:0004190">
    <property type="term" value="F:aspartic-type endopeptidase activity"/>
    <property type="evidence" value="ECO:0007669"/>
    <property type="project" value="UniProtKB-EC"/>
</dbReference>
<evidence type="ECO:0000256" key="4">
    <source>
        <dbReference type="ARBA" id="ARBA00022692"/>
    </source>
</evidence>
<evidence type="ECO:0000256" key="8">
    <source>
        <dbReference type="ARBA" id="ARBA00023136"/>
    </source>
</evidence>
<comment type="caution">
    <text evidence="12">The sequence shown here is derived from an EMBL/GenBank/DDBJ whole genome shotgun (WGS) entry which is preliminary data.</text>
</comment>
<evidence type="ECO:0000256" key="1">
    <source>
        <dbReference type="ARBA" id="ARBA00006139"/>
    </source>
</evidence>
<comment type="pathway">
    <text evidence="9">Protein modification; lipoprotein biosynthesis (signal peptide cleavage).</text>
</comment>
<evidence type="ECO:0000256" key="9">
    <source>
        <dbReference type="HAMAP-Rule" id="MF_00161"/>
    </source>
</evidence>
<feature type="active site" evidence="9">
    <location>
        <position position="128"/>
    </location>
</feature>
<feature type="transmembrane region" description="Helical" evidence="9">
    <location>
        <begin position="69"/>
        <end position="88"/>
    </location>
</feature>
<evidence type="ECO:0000256" key="2">
    <source>
        <dbReference type="ARBA" id="ARBA00022475"/>
    </source>
</evidence>
<dbReference type="Proteomes" id="UP001249291">
    <property type="component" value="Unassembled WGS sequence"/>
</dbReference>
<accession>A0ABU1HQ70</accession>
<evidence type="ECO:0000256" key="6">
    <source>
        <dbReference type="ARBA" id="ARBA00022801"/>
    </source>
</evidence>
<keyword evidence="2 9" id="KW-1003">Cell membrane</keyword>
<keyword evidence="6 9" id="KW-0378">Hydrolase</keyword>
<reference evidence="12 13" key="1">
    <citation type="submission" date="2023-08" db="EMBL/GenBank/DDBJ databases">
        <title>Functional and genomic diversity of the sorghum phyllosphere microbiome.</title>
        <authorList>
            <person name="Shade A."/>
        </authorList>
    </citation>
    <scope>NUCLEOTIDE SEQUENCE [LARGE SCALE GENOMIC DNA]</scope>
    <source>
        <strain evidence="12 13">SORGH_AS_0445</strain>
    </source>
</reference>
<feature type="region of interest" description="Disordered" evidence="11">
    <location>
        <begin position="186"/>
        <end position="216"/>
    </location>
</feature>
<keyword evidence="8 9" id="KW-0472">Membrane</keyword>
<dbReference type="HAMAP" id="MF_00161">
    <property type="entry name" value="LspA"/>
    <property type="match status" value="1"/>
</dbReference>
<dbReference type="PANTHER" id="PTHR33695:SF1">
    <property type="entry name" value="LIPOPROTEIN SIGNAL PEPTIDASE"/>
    <property type="match status" value="1"/>
</dbReference>
<comment type="catalytic activity">
    <reaction evidence="9">
        <text>Release of signal peptides from bacterial membrane prolipoproteins. Hydrolyzes -Xaa-Yaa-Zaa-|-(S,diacylglyceryl)Cys-, in which Xaa is hydrophobic (preferably Leu), and Yaa (Ala or Ser) and Zaa (Gly or Ala) have small, neutral side chains.</text>
        <dbReference type="EC" id="3.4.23.36"/>
    </reaction>
</comment>
<feature type="compositionally biased region" description="Low complexity" evidence="11">
    <location>
        <begin position="202"/>
        <end position="216"/>
    </location>
</feature>
<dbReference type="InterPro" id="IPR001872">
    <property type="entry name" value="Peptidase_A8"/>
</dbReference>
<comment type="similarity">
    <text evidence="1 9 10">Belongs to the peptidase A8 family.</text>
</comment>
<evidence type="ECO:0000313" key="12">
    <source>
        <dbReference type="EMBL" id="MDR6141972.1"/>
    </source>
</evidence>
<dbReference type="Pfam" id="PF01252">
    <property type="entry name" value="Peptidase_A8"/>
    <property type="match status" value="1"/>
</dbReference>
<comment type="function">
    <text evidence="9">This protein specifically catalyzes the removal of signal peptides from prolipoproteins.</text>
</comment>
<evidence type="ECO:0000256" key="11">
    <source>
        <dbReference type="SAM" id="MobiDB-lite"/>
    </source>
</evidence>
<keyword evidence="4 9" id="KW-0812">Transmembrane</keyword>